<evidence type="ECO:0000313" key="9">
    <source>
        <dbReference type="Proteomes" id="UP000008909"/>
    </source>
</evidence>
<dbReference type="Proteomes" id="UP000008909">
    <property type="component" value="Unassembled WGS sequence"/>
</dbReference>
<keyword evidence="9" id="KW-1185">Reference proteome</keyword>
<feature type="compositionally biased region" description="Low complexity" evidence="6">
    <location>
        <begin position="956"/>
        <end position="966"/>
    </location>
</feature>
<dbReference type="SUPFAM" id="SSF52540">
    <property type="entry name" value="P-loop containing nucleoside triphosphate hydrolases"/>
    <property type="match status" value="1"/>
</dbReference>
<sequence>MCYGNWQLWTCTSGQEEHFHLRYLTEAGTRVAERCATHLHINEVSEGEDLAYNFKQCGHFGNCVLILLRGPVRNKNWAVSTDPDIDTGVYKRIRSFLCSFSHYSSSLTVVHECLGSTKPNAYHGSGVGMFGGNAPATFKSILVIGLHFTNYDPSGELFVASHALAYGIDTATSHTVFKLSSSQSSSQIEFEPGEIERFESRDPVPLLQSQAEGCTVQFSFSAHNPCTDVQWFQLLQLRAAGIDDKWICLLSTSGSRGYIVKVIALMQERHSRPKAVTVVAVGLQYCTDPSGYTDWNEDSTMLGRPTDRHTTCTNEDFSRLPVRSITEENSLSEFFNIAELANSDFTAQKKSFRLLSQNDMSGVSSVVSRLKFKELHSSYQNLLKIPRRPKWTRDMPADELVRLEKEELLAWRRSLVKLEETDGIVLTPFEKNIEFWRQLWRVVERSDILVQIVDARQPLLYYCSDLESYAREVDPNKICLVLVNKADFLTPEQRSCWSKYFQSNGIRAIFWSATLAAAAAAHPVTGPDSLAKRQFDGDSSADSVLQELQVDDASSDTSESTAKNDSSTEGESDGDPPTSFGPEDASKGNETVHSYDSQAGRKNKVSTSERGLDSGTQSTQLFGTEELLNLLQNDIHPPNAPRLSPSQLTVGFVGYPNVGKSSTLNALMGCKKTAVSATPGRTKHFQTLCVRPGLVLCDCPGLVMPSFVYSKADLVVAGILSIDEMRDCLSPIGLICEQIPRSVLEFKYGINLQKPKLDVQVDSSQPEPPPTPHELLAAHAFSHSFMTAKGNPHYDRSARLILKDYVQGRLLYCHPPPNVDPEQFQLLGRSADGLHPSLAHSHITKSGRPVGSRKPGGVGSQLDPGVITDFDRLAFKTPYCKEKNKGGLSAGLLQSFRVAYTSKRIQAIWIETDNENATDVDQQPYFAASPTRRNGDHELPILEGSTVTEDDEDKLSSFSSSSWSTVNSSVGSSSLLSGAESTAASTVMGSESMKKPWRIVSRGMFAVIRKSRLPHLRSYGVFSLLSTHPLENTQQQPSIDASAEHYAALKPEGSALLGESPHFSPVSHPDPLFNWDDIRHSVQARGLLEHFNLDHLVKLHTEMDGLNCQIRDLEGQRRQNHLRESTLTGGLHDVQNELEEIPLESRCPYASYIRWTQSNQRTEPTVSKLTTAPIRLTSSSGEPVNNCRFGMLKTIGTRAMLRETLGWLLVCSPTGSEPKLVRTFKPRTVGRTMSWSEVKNDLHVTPLGTYLTGHLAHVDTSHLNSIRDRWLDPGSHPAVPSYPIHLSDFARGPAVEGCGSSVIDQAIRLLPSPGDLLKQTNQDSSGNVTSDWLLNPYTTCYLVGSASLPAFAAYFLRQQVRPETPLPLRIVSLGSVYERTMSGNEVTFDQEHKTTNASIFGGLVIRSPVHCFRFRYRFSTNPHYVNNMDFHSVTMIVYCAASRSSHVDNIWIHRLFSPHAAWQVLSAGPADGAAAGNVDRYITRSNICVGNKSDGDLEDQTYHIGVKEGETGGGLCRVFINLLSILEISSNWQACTEGFDRIMDDLCQFWSRYQPSWPLRLIYIPAFQLAEYEMLRAVVEVVPDITDVSHSSPIQLASVSVLGDWVSRRVTTKVPHRTNQEGESDAYLPQKELTDNGTQQLYSKEASASECKSYKGPALFKGYFLTLIRAVWNLTFLTDSFDCDSMTTFAKYAQYESEHFNLGVSGTSQSQGYRMVLLGAKGRLSYSNCSCFDCCNDFPAVATTILPSIIHPYHSSWHPNRHCQNPSTHLYMHIVVSKPVTGYLLSWQSGEKLMTIAQNRALPPAKNSGVMLSSSQKEIRDDSTQTFSDHFHTPLPGLIKLSVVYTYGVVLALAECEDMVNANPTSSQVHLSGARSHKDCNEVLKFDRLPDIISISDKSRKPSDLREWGVISVCIWKVSSDSNSHLQHTEPLGDKWLIGSGINSH</sequence>
<dbReference type="GO" id="GO:0005525">
    <property type="term" value="F:GTP binding"/>
    <property type="evidence" value="ECO:0007669"/>
    <property type="project" value="UniProtKB-KW"/>
</dbReference>
<gene>
    <name evidence="8" type="ORF">CLF_100721</name>
</gene>
<evidence type="ECO:0000256" key="1">
    <source>
        <dbReference type="ARBA" id="ARBA00022490"/>
    </source>
</evidence>
<evidence type="ECO:0000256" key="4">
    <source>
        <dbReference type="ARBA" id="ARBA00023134"/>
    </source>
</evidence>
<reference key="2">
    <citation type="submission" date="2011-10" db="EMBL/GenBank/DDBJ databases">
        <title>The genome and transcriptome sequence of Clonorchis sinensis provide insights into the carcinogenic liver fluke.</title>
        <authorList>
            <person name="Wang X."/>
            <person name="Huang Y."/>
            <person name="Chen W."/>
            <person name="Liu H."/>
            <person name="Guo L."/>
            <person name="Chen Y."/>
            <person name="Luo F."/>
            <person name="Zhou W."/>
            <person name="Sun J."/>
            <person name="Mao Q."/>
            <person name="Liang P."/>
            <person name="Zhou C."/>
            <person name="Tian Y."/>
            <person name="Men J."/>
            <person name="Lv X."/>
            <person name="Huang L."/>
            <person name="Zhou J."/>
            <person name="Hu Y."/>
            <person name="Li R."/>
            <person name="Zhang F."/>
            <person name="Lei H."/>
            <person name="Li X."/>
            <person name="Hu X."/>
            <person name="Liang C."/>
            <person name="Xu J."/>
            <person name="Wu Z."/>
            <person name="Yu X."/>
        </authorList>
    </citation>
    <scope>NUCLEOTIDE SEQUENCE</scope>
    <source>
        <strain>Henan</strain>
    </source>
</reference>
<feature type="region of interest" description="Disordered" evidence="6">
    <location>
        <begin position="843"/>
        <end position="863"/>
    </location>
</feature>
<evidence type="ECO:0000256" key="3">
    <source>
        <dbReference type="ARBA" id="ARBA00022801"/>
    </source>
</evidence>
<reference evidence="8" key="1">
    <citation type="journal article" date="2011" name="Genome Biol.">
        <title>The draft genome of the carcinogenic human liver fluke Clonorchis sinensis.</title>
        <authorList>
            <person name="Wang X."/>
            <person name="Chen W."/>
            <person name="Huang Y."/>
            <person name="Sun J."/>
            <person name="Men J."/>
            <person name="Liu H."/>
            <person name="Luo F."/>
            <person name="Guo L."/>
            <person name="Lv X."/>
            <person name="Deng C."/>
            <person name="Zhou C."/>
            <person name="Fan Y."/>
            <person name="Li X."/>
            <person name="Huang L."/>
            <person name="Hu Y."/>
            <person name="Liang C."/>
            <person name="Hu X."/>
            <person name="Xu J."/>
            <person name="Yu X."/>
        </authorList>
    </citation>
    <scope>NUCLEOTIDE SEQUENCE [LARGE SCALE GENOMIC DNA]</scope>
    <source>
        <strain evidence="8">Henan</strain>
    </source>
</reference>
<feature type="domain" description="G" evidence="7">
    <location>
        <begin position="649"/>
        <end position="704"/>
    </location>
</feature>
<feature type="compositionally biased region" description="Polar residues" evidence="6">
    <location>
        <begin position="588"/>
        <end position="597"/>
    </location>
</feature>
<evidence type="ECO:0000313" key="8">
    <source>
        <dbReference type="EMBL" id="GAA47721.1"/>
    </source>
</evidence>
<evidence type="ECO:0000256" key="5">
    <source>
        <dbReference type="ARBA" id="ARBA00040145"/>
    </source>
</evidence>
<protein>
    <recommendedName>
        <fullName evidence="5">Large subunit GTPase 1 homolog</fullName>
    </recommendedName>
</protein>
<evidence type="ECO:0000256" key="6">
    <source>
        <dbReference type="SAM" id="MobiDB-lite"/>
    </source>
</evidence>
<dbReference type="PANTHER" id="PTHR45709:SF2">
    <property type="entry name" value="LARGE SUBUNIT GTPASE 1 HOMOLOG"/>
    <property type="match status" value="1"/>
</dbReference>
<dbReference type="GO" id="GO:0005829">
    <property type="term" value="C:cytosol"/>
    <property type="evidence" value="ECO:0007669"/>
    <property type="project" value="TreeGrafter"/>
</dbReference>
<evidence type="ECO:0000259" key="7">
    <source>
        <dbReference type="Pfam" id="PF01926"/>
    </source>
</evidence>
<dbReference type="InterPro" id="IPR043358">
    <property type="entry name" value="GNL1-like"/>
</dbReference>
<dbReference type="GO" id="GO:0003924">
    <property type="term" value="F:GTPase activity"/>
    <property type="evidence" value="ECO:0007669"/>
    <property type="project" value="InterPro"/>
</dbReference>
<dbReference type="EMBL" id="DF142851">
    <property type="protein sequence ID" value="GAA47721.1"/>
    <property type="molecule type" value="Genomic_DNA"/>
</dbReference>
<dbReference type="PANTHER" id="PTHR45709">
    <property type="entry name" value="LARGE SUBUNIT GTPASE 1 HOMOLOG-RELATED"/>
    <property type="match status" value="1"/>
</dbReference>
<name>G7Y435_CLOSI</name>
<keyword evidence="4" id="KW-0342">GTP-binding</keyword>
<accession>G7Y435</accession>
<feature type="region of interest" description="Disordered" evidence="6">
    <location>
        <begin position="927"/>
        <end position="966"/>
    </location>
</feature>
<keyword evidence="1" id="KW-0963">Cytoplasm</keyword>
<evidence type="ECO:0000256" key="2">
    <source>
        <dbReference type="ARBA" id="ARBA00022741"/>
    </source>
</evidence>
<feature type="compositionally biased region" description="Polar residues" evidence="6">
    <location>
        <begin position="605"/>
        <end position="619"/>
    </location>
</feature>
<organism evidence="8 9">
    <name type="scientific">Clonorchis sinensis</name>
    <name type="common">Chinese liver fluke</name>
    <dbReference type="NCBI Taxonomy" id="79923"/>
    <lineage>
        <taxon>Eukaryota</taxon>
        <taxon>Metazoa</taxon>
        <taxon>Spiralia</taxon>
        <taxon>Lophotrochozoa</taxon>
        <taxon>Platyhelminthes</taxon>
        <taxon>Trematoda</taxon>
        <taxon>Digenea</taxon>
        <taxon>Opisthorchiida</taxon>
        <taxon>Opisthorchiata</taxon>
        <taxon>Opisthorchiidae</taxon>
        <taxon>Clonorchis</taxon>
    </lineage>
</organism>
<feature type="region of interest" description="Disordered" evidence="6">
    <location>
        <begin position="549"/>
        <end position="619"/>
    </location>
</feature>
<dbReference type="InterPro" id="IPR006073">
    <property type="entry name" value="GTP-bd"/>
</dbReference>
<keyword evidence="3" id="KW-0378">Hydrolase</keyword>
<dbReference type="InterPro" id="IPR027417">
    <property type="entry name" value="P-loop_NTPase"/>
</dbReference>
<dbReference type="Pfam" id="PF01926">
    <property type="entry name" value="MMR_HSR1"/>
    <property type="match status" value="1"/>
</dbReference>
<dbReference type="GO" id="GO:0000054">
    <property type="term" value="P:ribosomal subunit export from nucleus"/>
    <property type="evidence" value="ECO:0007669"/>
    <property type="project" value="TreeGrafter"/>
</dbReference>
<proteinExistence type="predicted"/>
<dbReference type="Gene3D" id="3.40.50.300">
    <property type="entry name" value="P-loop containing nucleotide triphosphate hydrolases"/>
    <property type="match status" value="1"/>
</dbReference>
<dbReference type="CDD" id="cd01857">
    <property type="entry name" value="HSR1_MMR1"/>
    <property type="match status" value="1"/>
</dbReference>
<keyword evidence="2" id="KW-0547">Nucleotide-binding</keyword>